<keyword evidence="4" id="KW-1185">Reference proteome</keyword>
<evidence type="ECO:0008006" key="5">
    <source>
        <dbReference type="Google" id="ProtNLM"/>
    </source>
</evidence>
<protein>
    <recommendedName>
        <fullName evidence="5">Chemotaxis protein</fullName>
    </recommendedName>
</protein>
<evidence type="ECO:0000313" key="3">
    <source>
        <dbReference type="EMBL" id="MBR7628850.1"/>
    </source>
</evidence>
<proteinExistence type="predicted"/>
<evidence type="ECO:0000256" key="1">
    <source>
        <dbReference type="SAM" id="MobiDB-lite"/>
    </source>
</evidence>
<gene>
    <name evidence="3" type="ORF">KAT72_07335</name>
</gene>
<feature type="region of interest" description="Disordered" evidence="1">
    <location>
        <begin position="48"/>
        <end position="74"/>
    </location>
</feature>
<feature type="transmembrane region" description="Helical" evidence="2">
    <location>
        <begin position="391"/>
        <end position="412"/>
    </location>
</feature>
<organism evidence="3 4">
    <name type="scientific">Aeromonas popoffii</name>
    <dbReference type="NCBI Taxonomy" id="70856"/>
    <lineage>
        <taxon>Bacteria</taxon>
        <taxon>Pseudomonadati</taxon>
        <taxon>Pseudomonadota</taxon>
        <taxon>Gammaproteobacteria</taxon>
        <taxon>Aeromonadales</taxon>
        <taxon>Aeromonadaceae</taxon>
        <taxon>Aeromonas</taxon>
    </lineage>
</organism>
<accession>A0ABS5GNZ7</accession>
<keyword evidence="2" id="KW-1133">Transmembrane helix</keyword>
<sequence length="414" mass="43385">MATPLPICLKYEDSPKGGCVVKCKGVCLQRPIYNRQGPVYTTGEACSISSGNPEGSGKGSGDGDGGPDAPASGNSGSTAFPGWYNFEPVIGDATGTSVSGAVAKLNKNLGSAFAMLAGNADLTYSAVSDISGMSRRVVNASEAAQQFLKEISEYNRVANSMMEGMNLVASRSEAYLEQSNTYMGAILDKIGSNSDSTGGNGNNGGEAPIDYSFSLNRLANSLSSLEGTALRIANNTNNQWGQLYTISQNTQNAANYTMEMLRGIASIEDLLRSGSGSGGDGNGSGGGGGGGVDIDYSKMPGSESTPLFVRGASYDSKGCEGGANCFFDVPTVQGKLDEANNALISGYKAIGEDMKRIFSFNFYGSAEPMKCLDLFSLYGKDYSVCPPSADFWSTLAALMMFIFYFVALMVIFKR</sequence>
<dbReference type="EMBL" id="JAGRZL010000015">
    <property type="protein sequence ID" value="MBR7628850.1"/>
    <property type="molecule type" value="Genomic_DNA"/>
</dbReference>
<name>A0ABS5GNZ7_9GAMM</name>
<comment type="caution">
    <text evidence="3">The sequence shown here is derived from an EMBL/GenBank/DDBJ whole genome shotgun (WGS) entry which is preliminary data.</text>
</comment>
<keyword evidence="2" id="KW-0472">Membrane</keyword>
<reference evidence="3 4" key="1">
    <citation type="submission" date="2021-04" db="EMBL/GenBank/DDBJ databases">
        <title>Draft Genome of Aeromonas popoffii ID682, isolated from a natural water source in Idaho.</title>
        <authorList>
            <person name="Testerman T."/>
            <person name="Graf J."/>
        </authorList>
    </citation>
    <scope>NUCLEOTIDE SEQUENCE [LARGE SCALE GENOMIC DNA]</scope>
    <source>
        <strain evidence="3 4">ID682</strain>
    </source>
</reference>
<dbReference type="Proteomes" id="UP000675653">
    <property type="component" value="Unassembled WGS sequence"/>
</dbReference>
<evidence type="ECO:0000256" key="2">
    <source>
        <dbReference type="SAM" id="Phobius"/>
    </source>
</evidence>
<feature type="compositionally biased region" description="Gly residues" evidence="1">
    <location>
        <begin position="54"/>
        <end position="66"/>
    </location>
</feature>
<dbReference type="RefSeq" id="WP_212513185.1">
    <property type="nucleotide sequence ID" value="NZ_CAWQDX010000036.1"/>
</dbReference>
<evidence type="ECO:0000313" key="4">
    <source>
        <dbReference type="Proteomes" id="UP000675653"/>
    </source>
</evidence>
<keyword evidence="2" id="KW-0812">Transmembrane</keyword>